<keyword evidence="2" id="KW-1185">Reference proteome</keyword>
<dbReference type="EMBL" id="GU071096">
    <property type="protein sequence ID" value="ADO97813.1"/>
    <property type="molecule type" value="Genomic_DNA"/>
</dbReference>
<evidence type="ECO:0000313" key="1">
    <source>
        <dbReference type="EMBL" id="ADO97813.1"/>
    </source>
</evidence>
<dbReference type="GeneID" id="10327358"/>
<name>E3SJM3_9CAUD</name>
<reference evidence="1 2" key="1">
    <citation type="journal article" date="2010" name="Environ. Microbiol.">
        <title>Genomic analysis of oceanic cyanobacterial myoviruses compared with T4-like myoviruses from diverse hosts and environments.</title>
        <authorList>
            <person name="Sullivan M.B."/>
            <person name="Huang K.H."/>
            <person name="Ignacio-Espinoza J.C."/>
            <person name="Berlin A.M."/>
            <person name="Kelly L."/>
            <person name="Weigele P.R."/>
            <person name="DeFrancesco A.S."/>
            <person name="Kern S.E."/>
            <person name="Thompson L.R."/>
            <person name="Young S."/>
            <person name="Yandava C."/>
            <person name="Fu R."/>
            <person name="Krastins B."/>
            <person name="Chase M."/>
            <person name="Sarracino D."/>
            <person name="Osburne M.S."/>
            <person name="Henn M.R."/>
            <person name="Chisholm S.W."/>
        </authorList>
    </citation>
    <scope>NUCLEOTIDE SEQUENCE [LARGE SCALE GENOMIC DNA]</scope>
    <source>
        <strain evidence="1">8102-4</strain>
    </source>
</reference>
<dbReference type="Proteomes" id="UP000006525">
    <property type="component" value="Segment"/>
</dbReference>
<accession>E3SJM3</accession>
<dbReference type="OrthoDB" id="19545at10239"/>
<proteinExistence type="predicted"/>
<evidence type="ECO:0000313" key="2">
    <source>
        <dbReference type="Proteomes" id="UP000006525"/>
    </source>
</evidence>
<sequence>MVRPCWCPLLCSRPSKTMTTTTQTMNSYQTAVEALKECVTAAMNSDVDASTQGEIWRHYQGMKAIEKMVSRSTKDYKFSTDLDSISISSTYYDQLTDNVQAAGPVDVGLGGLGQGTDVISFG</sequence>
<gene>
    <name evidence="1" type="ORF">SShM2_203</name>
</gene>
<organism evidence="1 2">
    <name type="scientific">Synechococcus phage S-ShM2</name>
    <dbReference type="NCBI Taxonomy" id="445683"/>
    <lineage>
        <taxon>Viruses</taxon>
        <taxon>Duplodnaviria</taxon>
        <taxon>Heunggongvirae</taxon>
        <taxon>Uroviricota</taxon>
        <taxon>Caudoviricetes</taxon>
        <taxon>Pantevenvirales</taxon>
        <taxon>Kyanoviridae</taxon>
        <taxon>Ahtivirus</taxon>
        <taxon>Ahtivirus sagseatwo</taxon>
    </lineage>
</organism>
<dbReference type="RefSeq" id="YP_004322868.1">
    <property type="nucleotide sequence ID" value="NC_015281.1"/>
</dbReference>
<dbReference type="KEGG" id="vg:10327358"/>
<protein>
    <submittedName>
        <fullName evidence="1">Uncharacterized protein</fullName>
    </submittedName>
</protein>